<evidence type="ECO:0000256" key="2">
    <source>
        <dbReference type="ARBA" id="ARBA00005433"/>
    </source>
</evidence>
<reference evidence="8" key="3">
    <citation type="submission" date="2014-09" db="EMBL/GenBank/DDBJ databases">
        <authorList>
            <person name="Magalhaes I.L.F."/>
            <person name="Oliveira U."/>
            <person name="Santos F.R."/>
            <person name="Vidigal T.H.D.A."/>
            <person name="Brescovit A.D."/>
            <person name="Santos A.J."/>
        </authorList>
    </citation>
    <scope>NUCLEOTIDE SEQUENCE</scope>
</reference>
<comment type="subcellular location">
    <subcellularLocation>
        <location evidence="1">Lysosome membrane</location>
    </subcellularLocation>
</comment>
<accession>A0A0A9XL16</accession>
<dbReference type="GO" id="GO:0099078">
    <property type="term" value="C:BORC complex"/>
    <property type="evidence" value="ECO:0007669"/>
    <property type="project" value="TreeGrafter"/>
</dbReference>
<dbReference type="EMBL" id="GDHC01007260">
    <property type="protein sequence ID" value="JAQ11369.1"/>
    <property type="molecule type" value="Transcribed_RNA"/>
</dbReference>
<evidence type="ECO:0000313" key="8">
    <source>
        <dbReference type="EMBL" id="JAG58771.1"/>
    </source>
</evidence>
<sequence length="105" mass="11623">MASASSTSAKSLFAESKTRLADRVQNNVNNIASLTRQIQRGSKTNEIIMTSARNFVAQEQTIVNSENTLKKTLQMMDRMNYDHLSVVKSATAITEAVQQTAAMQR</sequence>
<dbReference type="EMBL" id="GBHO01024104">
    <property type="protein sequence ID" value="JAG19500.1"/>
    <property type="molecule type" value="Transcribed_RNA"/>
</dbReference>
<evidence type="ECO:0000256" key="3">
    <source>
        <dbReference type="ARBA" id="ARBA00022295"/>
    </source>
</evidence>
<name>A0A0A9XL16_LYGHE</name>
<keyword evidence="4" id="KW-0472">Membrane</keyword>
<evidence type="ECO:0000313" key="6">
    <source>
        <dbReference type="EMBL" id="JAG19498.1"/>
    </source>
</evidence>
<gene>
    <name evidence="9" type="primary">si:ch211-67n3.3</name>
    <name evidence="7" type="ORF">CM83_54226</name>
    <name evidence="6" type="ORF">CM83_54228</name>
    <name evidence="9" type="ORF">g.54650</name>
</gene>
<proteinExistence type="inferred from homology"/>
<dbReference type="InterPro" id="IPR032143">
    <property type="entry name" value="BORCS7"/>
</dbReference>
<dbReference type="EMBL" id="GBHO01024106">
    <property type="protein sequence ID" value="JAG19498.1"/>
    <property type="molecule type" value="Transcribed_RNA"/>
</dbReference>
<dbReference type="Pfam" id="PF16088">
    <property type="entry name" value="BORCS7"/>
    <property type="match status" value="1"/>
</dbReference>
<evidence type="ECO:0000256" key="4">
    <source>
        <dbReference type="ARBA" id="ARBA00023136"/>
    </source>
</evidence>
<comment type="similarity">
    <text evidence="2">Belongs to the BORCS7 family.</text>
</comment>
<evidence type="ECO:0000256" key="1">
    <source>
        <dbReference type="ARBA" id="ARBA00004656"/>
    </source>
</evidence>
<keyword evidence="5" id="KW-0458">Lysosome</keyword>
<dbReference type="PANTHER" id="PTHR31397">
    <property type="entry name" value="BLOC-1-RELATED COMPLEX SUBUNIT 7 BORSC7"/>
    <property type="match status" value="1"/>
</dbReference>
<reference evidence="6" key="2">
    <citation type="submission" date="2014-07" db="EMBL/GenBank/DDBJ databases">
        <authorList>
            <person name="Hull J."/>
        </authorList>
    </citation>
    <scope>NUCLEOTIDE SEQUENCE</scope>
</reference>
<reference evidence="9" key="4">
    <citation type="journal article" date="2016" name="Gigascience">
        <title>De novo construction of an expanded transcriptome assembly for the western tarnished plant bug, Lygus hesperus.</title>
        <authorList>
            <person name="Tassone E.E."/>
            <person name="Geib S.M."/>
            <person name="Hall B."/>
            <person name="Fabrick J.A."/>
            <person name="Brent C.S."/>
            <person name="Hull J.J."/>
        </authorList>
    </citation>
    <scope>NUCLEOTIDE SEQUENCE</scope>
</reference>
<evidence type="ECO:0000256" key="5">
    <source>
        <dbReference type="ARBA" id="ARBA00023228"/>
    </source>
</evidence>
<reference evidence="6" key="1">
    <citation type="journal article" date="2014" name="PLoS ONE">
        <title>Transcriptome-Based Identification of ABC Transporters in the Western Tarnished Plant Bug Lygus hesperus.</title>
        <authorList>
            <person name="Hull J.J."/>
            <person name="Chaney K."/>
            <person name="Geib S.M."/>
            <person name="Fabrick J.A."/>
            <person name="Brent C.S."/>
            <person name="Walsh D."/>
            <person name="Lavine L.C."/>
        </authorList>
    </citation>
    <scope>NUCLEOTIDE SEQUENCE</scope>
</reference>
<dbReference type="AlphaFoldDB" id="A0A0A9XL16"/>
<evidence type="ECO:0000313" key="7">
    <source>
        <dbReference type="EMBL" id="JAG19500.1"/>
    </source>
</evidence>
<dbReference type="GO" id="GO:0005765">
    <property type="term" value="C:lysosomal membrane"/>
    <property type="evidence" value="ECO:0007669"/>
    <property type="project" value="UniProtKB-SubCell"/>
</dbReference>
<protein>
    <recommendedName>
        <fullName evidence="3">BLOC-1-related complex subunit 7</fullName>
    </recommendedName>
</protein>
<dbReference type="EMBL" id="GBRD01007050">
    <property type="protein sequence ID" value="JAG58771.1"/>
    <property type="molecule type" value="Transcribed_RNA"/>
</dbReference>
<evidence type="ECO:0000313" key="9">
    <source>
        <dbReference type="EMBL" id="JAQ11369.1"/>
    </source>
</evidence>
<organism evidence="6">
    <name type="scientific">Lygus hesperus</name>
    <name type="common">Western plant bug</name>
    <dbReference type="NCBI Taxonomy" id="30085"/>
    <lineage>
        <taxon>Eukaryota</taxon>
        <taxon>Metazoa</taxon>
        <taxon>Ecdysozoa</taxon>
        <taxon>Arthropoda</taxon>
        <taxon>Hexapoda</taxon>
        <taxon>Insecta</taxon>
        <taxon>Pterygota</taxon>
        <taxon>Neoptera</taxon>
        <taxon>Paraneoptera</taxon>
        <taxon>Hemiptera</taxon>
        <taxon>Heteroptera</taxon>
        <taxon>Panheteroptera</taxon>
        <taxon>Cimicomorpha</taxon>
        <taxon>Miridae</taxon>
        <taxon>Mirini</taxon>
        <taxon>Lygus</taxon>
    </lineage>
</organism>
<dbReference type="PANTHER" id="PTHR31397:SF1">
    <property type="entry name" value="BLOC-1-RELATED COMPLEX SUBUNIT 7"/>
    <property type="match status" value="1"/>
</dbReference>